<name>A0A0F3NHD7_ANAPH</name>
<feature type="region of interest" description="Disordered" evidence="7">
    <location>
        <begin position="239"/>
        <end position="261"/>
    </location>
</feature>
<feature type="transmembrane region" description="Helical" evidence="8">
    <location>
        <begin position="775"/>
        <end position="796"/>
    </location>
</feature>
<evidence type="ECO:0000313" key="9">
    <source>
        <dbReference type="EMBL" id="KJV67181.1"/>
    </source>
</evidence>
<dbReference type="PATRIC" id="fig|1359153.3.peg.1568"/>
<keyword evidence="5 8" id="KW-1133">Transmembrane helix</keyword>
<dbReference type="EMBL" id="LANW01000001">
    <property type="protein sequence ID" value="KJV67181.1"/>
    <property type="molecule type" value="Genomic_DNA"/>
</dbReference>
<comment type="similarity">
    <text evidence="2">Belongs to the TrbL/VirB6 family.</text>
</comment>
<evidence type="ECO:0000256" key="2">
    <source>
        <dbReference type="ARBA" id="ARBA00007802"/>
    </source>
</evidence>
<evidence type="ECO:0000256" key="4">
    <source>
        <dbReference type="ARBA" id="ARBA00022729"/>
    </source>
</evidence>
<evidence type="ECO:0000256" key="5">
    <source>
        <dbReference type="ARBA" id="ARBA00022989"/>
    </source>
</evidence>
<comment type="subcellular location">
    <subcellularLocation>
        <location evidence="1">Cell membrane</location>
        <topology evidence="1">Multi-pass membrane protein</topology>
    </subcellularLocation>
</comment>
<dbReference type="GO" id="GO:0030255">
    <property type="term" value="P:protein secretion by the type IV secretion system"/>
    <property type="evidence" value="ECO:0007669"/>
    <property type="project" value="InterPro"/>
</dbReference>
<proteinExistence type="inferred from homology"/>
<keyword evidence="6 8" id="KW-0472">Membrane</keyword>
<feature type="region of interest" description="Disordered" evidence="7">
    <location>
        <begin position="908"/>
        <end position="931"/>
    </location>
</feature>
<evidence type="ECO:0000256" key="1">
    <source>
        <dbReference type="ARBA" id="ARBA00004651"/>
    </source>
</evidence>
<reference evidence="9 10" key="1">
    <citation type="submission" date="2015-01" db="EMBL/GenBank/DDBJ databases">
        <title>Genome Sequencing of Rickettsiales.</title>
        <authorList>
            <person name="Daugherty S.C."/>
            <person name="Su Q."/>
            <person name="Abolude K."/>
            <person name="Beier-Sexton M."/>
            <person name="Carlyon J.A."/>
            <person name="Carter R."/>
            <person name="Day N.P."/>
            <person name="Dumler S.J."/>
            <person name="Dyachenko V."/>
            <person name="Godinez A."/>
            <person name="Kurtti T.J."/>
            <person name="Lichay M."/>
            <person name="Mullins K.E."/>
            <person name="Ott S."/>
            <person name="Pappas-Brown V."/>
            <person name="Paris D.H."/>
            <person name="Patel P."/>
            <person name="Richards A.L."/>
            <person name="Sadzewicz L."/>
            <person name="Sears K."/>
            <person name="Seidman D."/>
            <person name="Sengamalay N."/>
            <person name="Stenos J."/>
            <person name="Tallon L.J."/>
            <person name="Vincent G."/>
            <person name="Fraser C.M."/>
            <person name="Munderloh U."/>
            <person name="Dunning-Hotopp J.C."/>
        </authorList>
    </citation>
    <scope>NUCLEOTIDE SEQUENCE [LARGE SCALE GENOMIC DNA]</scope>
    <source>
        <strain evidence="9 10">ApNP</strain>
    </source>
</reference>
<feature type="transmembrane region" description="Helical" evidence="8">
    <location>
        <begin position="808"/>
        <end position="830"/>
    </location>
</feature>
<dbReference type="InterPro" id="IPR007688">
    <property type="entry name" value="Conjugal_tfr_TrbL/VirB6"/>
</dbReference>
<feature type="transmembrane region" description="Helical" evidence="8">
    <location>
        <begin position="658"/>
        <end position="685"/>
    </location>
</feature>
<dbReference type="PROSITE" id="PS51257">
    <property type="entry name" value="PROKAR_LIPOPROTEIN"/>
    <property type="match status" value="1"/>
</dbReference>
<sequence>MPRFVPIIFILLFILAGCGYHGCISQANVYEDTVRSVVFANSGQKGQKDSSKYWTKVDFPLSGKKLDLQIEPHHLDFCENAQIDVMELRVANSDPIMTGKNREFKFTFPVVIMPGEEIRFFLNPVNNFTIDDETCRNGKADIRVSDVGSCLSSDIGNKYPLYFSSKLGGGSGYYNSWYKVAKGEAPYITDGIPEYLHISGGIVKPSSMGKLDDEQEKLLCFNQADLEAHVDELLRKEEEEANKVSNGGAKNPAAEKEKRDKKLAEVRAKVRGVREKFKSSMDTYSLNVHCKKLCSGIIDKSQECKGYHKLLQVQGEEERDVIPFVKLKGNSFALSKLEKKELPKGMEGAKIPEGFEDDFKEASQKAQEAKATGTALGQSEDYLVLNRAYEYKTDAADRRFILKSSSKRADEISLLVEVPKEVSGDIAGSYTLSAKKDCSAHIGKSLYYVFSEGPPTFEPGPNNKSRQIDFIDTGSVSIDAVGEKGDLYFGIHDNGDGYENNVGYFEIHTKATKIPPRIFGHIVSWTEGKVRSALYGSSDADSVVHKLYRHISQSGPFMRMVNALLVLYVIVSALYFCFGFSKASIFQLFITIAKIITVMYVLRPDSWTFFNDHLLSIFIDGPKFLIDAMTGGIGSGGDFGFMDGILYRFSVTQTWIQLLALIFAGPIGWLSVILIFWGILVLIQFLFQAVVIYLVSIMTIALLLCIAPYFLICVLFKRTKSIFDMWIKVLLQTAMQPVLIFSCIALLVHAINEVIYAMLNFEVCDTCVFNIDLKLTTLCLLSFPLPIGIIPMIPITDTIREIHNTGEAMLIGLPGPIFNILIFLALVHAARDFVLNSGEMSSIMFGAFTNLSEVGTTAAQSLLSVVGLDRQTGQMLEQHQHQSELFSRGPGAGRQEGAFSGMMRGFGGAQQDSGGVRRRPVIRPEDPPASF</sequence>
<feature type="transmembrane region" description="Helical" evidence="8">
    <location>
        <begin position="585"/>
        <end position="604"/>
    </location>
</feature>
<dbReference type="GO" id="GO:0005886">
    <property type="term" value="C:plasma membrane"/>
    <property type="evidence" value="ECO:0007669"/>
    <property type="project" value="UniProtKB-SubCell"/>
</dbReference>
<feature type="transmembrane region" description="Helical" evidence="8">
    <location>
        <begin position="557"/>
        <end position="578"/>
    </location>
</feature>
<dbReference type="Proteomes" id="UP000033385">
    <property type="component" value="Unassembled WGS sequence"/>
</dbReference>
<keyword evidence="3 8" id="KW-0812">Transmembrane</keyword>
<protein>
    <submittedName>
        <fullName evidence="9">TrbL/VirB6 plasmid conjugal transfer family protein</fullName>
    </submittedName>
</protein>
<evidence type="ECO:0000256" key="8">
    <source>
        <dbReference type="SAM" id="Phobius"/>
    </source>
</evidence>
<keyword evidence="4" id="KW-0732">Signal</keyword>
<feature type="compositionally biased region" description="Basic and acidic residues" evidence="7">
    <location>
        <begin position="922"/>
        <end position="931"/>
    </location>
</feature>
<dbReference type="Pfam" id="PF04610">
    <property type="entry name" value="TrbL"/>
    <property type="match status" value="1"/>
</dbReference>
<gene>
    <name evidence="9" type="ORF">APHNP_1535</name>
</gene>
<evidence type="ECO:0000256" key="6">
    <source>
        <dbReference type="ARBA" id="ARBA00023136"/>
    </source>
</evidence>
<evidence type="ECO:0000256" key="7">
    <source>
        <dbReference type="SAM" id="MobiDB-lite"/>
    </source>
</evidence>
<organism evidence="9 10">
    <name type="scientific">Anaplasma phagocytophilum str. ApNP</name>
    <dbReference type="NCBI Taxonomy" id="1359153"/>
    <lineage>
        <taxon>Bacteria</taxon>
        <taxon>Pseudomonadati</taxon>
        <taxon>Pseudomonadota</taxon>
        <taxon>Alphaproteobacteria</taxon>
        <taxon>Rickettsiales</taxon>
        <taxon>Anaplasmataceae</taxon>
        <taxon>Anaplasma</taxon>
        <taxon>phagocytophilum group</taxon>
    </lineage>
</organism>
<evidence type="ECO:0000256" key="3">
    <source>
        <dbReference type="ARBA" id="ARBA00022692"/>
    </source>
</evidence>
<feature type="transmembrane region" description="Helical" evidence="8">
    <location>
        <begin position="624"/>
        <end position="646"/>
    </location>
</feature>
<evidence type="ECO:0000313" key="10">
    <source>
        <dbReference type="Proteomes" id="UP000033385"/>
    </source>
</evidence>
<comment type="caution">
    <text evidence="9">The sequence shown here is derived from an EMBL/GenBank/DDBJ whole genome shotgun (WGS) entry which is preliminary data.</text>
</comment>
<feature type="transmembrane region" description="Helical" evidence="8">
    <location>
        <begin position="737"/>
        <end position="759"/>
    </location>
</feature>
<accession>A0A0F3NHD7</accession>
<feature type="transmembrane region" description="Helical" evidence="8">
    <location>
        <begin position="691"/>
        <end position="716"/>
    </location>
</feature>
<dbReference type="AlphaFoldDB" id="A0A0F3NHD7"/>